<evidence type="ECO:0000313" key="5">
    <source>
        <dbReference type="EMBL" id="ATY64843.1"/>
    </source>
</evidence>
<dbReference type="OrthoDB" id="941679at2759"/>
<keyword evidence="3" id="KW-0378">Hydrolase</keyword>
<dbReference type="GO" id="GO:0009986">
    <property type="term" value="C:cell surface"/>
    <property type="evidence" value="ECO:0007669"/>
    <property type="project" value="TreeGrafter"/>
</dbReference>
<comment type="subcellular location">
    <subcellularLocation>
        <location evidence="1">Cell envelope</location>
    </subcellularLocation>
</comment>
<feature type="signal peptide" evidence="4">
    <location>
        <begin position="1"/>
        <end position="19"/>
    </location>
</feature>
<dbReference type="AlphaFoldDB" id="A0A2H4SP28"/>
<evidence type="ECO:0000256" key="4">
    <source>
        <dbReference type="SAM" id="SignalP"/>
    </source>
</evidence>
<dbReference type="VEuPathDB" id="FungiDB:A9K55_005141"/>
<dbReference type="GO" id="GO:0042973">
    <property type="term" value="F:glucan endo-1,3-beta-D-glucosidase activity"/>
    <property type="evidence" value="ECO:0007669"/>
    <property type="project" value="TreeGrafter"/>
</dbReference>
<feature type="chain" id="PRO_5014138463" evidence="4">
    <location>
        <begin position="20"/>
        <end position="417"/>
    </location>
</feature>
<keyword evidence="4" id="KW-0732">Signal</keyword>
<name>A0A2H4SP28_CORMI</name>
<organism evidence="5 6">
    <name type="scientific">Cordyceps militaris</name>
    <name type="common">Caterpillar fungus</name>
    <name type="synonym">Clavaria militaris</name>
    <dbReference type="NCBI Taxonomy" id="73501"/>
    <lineage>
        <taxon>Eukaryota</taxon>
        <taxon>Fungi</taxon>
        <taxon>Dikarya</taxon>
        <taxon>Ascomycota</taxon>
        <taxon>Pezizomycotina</taxon>
        <taxon>Sordariomycetes</taxon>
        <taxon>Hypocreomycetidae</taxon>
        <taxon>Hypocreales</taxon>
        <taxon>Cordycipitaceae</taxon>
        <taxon>Cordyceps</taxon>
    </lineage>
</organism>
<dbReference type="GO" id="GO:0009277">
    <property type="term" value="C:fungal-type cell wall"/>
    <property type="evidence" value="ECO:0007669"/>
    <property type="project" value="TreeGrafter"/>
</dbReference>
<evidence type="ECO:0000256" key="1">
    <source>
        <dbReference type="ARBA" id="ARBA00004196"/>
    </source>
</evidence>
<accession>A0A2H4SP28</accession>
<dbReference type="Gene3D" id="3.20.20.80">
    <property type="entry name" value="Glycosidases"/>
    <property type="match status" value="1"/>
</dbReference>
<dbReference type="GO" id="GO:0071555">
    <property type="term" value="P:cell wall organization"/>
    <property type="evidence" value="ECO:0007669"/>
    <property type="project" value="TreeGrafter"/>
</dbReference>
<comment type="similarity">
    <text evidence="2">Belongs to the glycosyl hydrolase 17 family.</text>
</comment>
<dbReference type="PANTHER" id="PTHR16631:SF14">
    <property type="entry name" value="FAMILY 17 GLUCOSIDASE SCW10-RELATED"/>
    <property type="match status" value="1"/>
</dbReference>
<dbReference type="SUPFAM" id="SSF51445">
    <property type="entry name" value="(Trans)glycosidases"/>
    <property type="match status" value="1"/>
</dbReference>
<protein>
    <submittedName>
        <fullName evidence="5">Cell wall glucanase (Scw4)</fullName>
    </submittedName>
</protein>
<reference evidence="5 6" key="1">
    <citation type="journal article" date="2017" name="BMC Genomics">
        <title>Chromosome level assembly and secondary metabolite potential of the parasitic fungus Cordyceps militaris.</title>
        <authorList>
            <person name="Kramer G.J."/>
            <person name="Nodwell J.R."/>
        </authorList>
    </citation>
    <scope>NUCLEOTIDE SEQUENCE [LARGE SCALE GENOMIC DNA]</scope>
    <source>
        <strain evidence="5 6">ATCC 34164</strain>
    </source>
</reference>
<evidence type="ECO:0000313" key="6">
    <source>
        <dbReference type="Proteomes" id="UP000323067"/>
    </source>
</evidence>
<proteinExistence type="inferred from homology"/>
<dbReference type="VEuPathDB" id="FungiDB:CCM_01183"/>
<dbReference type="InterPro" id="IPR050732">
    <property type="entry name" value="Beta-glucan_modifiers"/>
</dbReference>
<dbReference type="GO" id="GO:0005576">
    <property type="term" value="C:extracellular region"/>
    <property type="evidence" value="ECO:0007669"/>
    <property type="project" value="TreeGrafter"/>
</dbReference>
<dbReference type="PANTHER" id="PTHR16631">
    <property type="entry name" value="GLUCAN 1,3-BETA-GLUCOSIDASE"/>
    <property type="match status" value="1"/>
</dbReference>
<sequence>MTFRRTLAAALVTVPFITCHPTREIHPRYPASETKKSWCLTFTPAANSIDRSGYDEHSNIVVFNYEVESAVHVPEVVVWDDNDEVVTSNPIILRLPPKMASNYVTGNLHPTAEPTITTTMTSLITQTVTVTVPAPTHSPSGIPVTPPRVNSTELFGVSYTPYRADHGCKSQEDIDDDIDKIAGQYSVIRVYGTDCDQVAMMYKTAKKTGMKLFLGIWDPSTVEDEAHKTISGINGDWNMVHTVSVGNELVNNGQASPSLIINAMRSARSMLRAAGYQGPVVTVDTFMAVQAHPELCDASDYCAMNAHPFFDSTTTASYAGRWLVKTIDRVKSVLSTSKRVIITETGWPTKGLTNGVAVPGLANQKMALDSIQEAFAASPGDIILLSAFNDLWKTKAASTFDADQFWGINGAVANCDL</sequence>
<dbReference type="Proteomes" id="UP000323067">
    <property type="component" value="Chromosome v"/>
</dbReference>
<dbReference type="EMBL" id="CP023325">
    <property type="protein sequence ID" value="ATY64843.1"/>
    <property type="molecule type" value="Genomic_DNA"/>
</dbReference>
<evidence type="ECO:0000256" key="3">
    <source>
        <dbReference type="ARBA" id="ARBA00022801"/>
    </source>
</evidence>
<gene>
    <name evidence="5" type="ORF">A9K55_005141</name>
</gene>
<evidence type="ECO:0000256" key="2">
    <source>
        <dbReference type="ARBA" id="ARBA00008773"/>
    </source>
</evidence>
<dbReference type="InterPro" id="IPR017853">
    <property type="entry name" value="GH"/>
</dbReference>